<evidence type="ECO:0000256" key="11">
    <source>
        <dbReference type="HAMAP-Rule" id="MF_00276"/>
    </source>
</evidence>
<dbReference type="Pfam" id="PF02669">
    <property type="entry name" value="KdpC"/>
    <property type="match status" value="1"/>
</dbReference>
<evidence type="ECO:0000256" key="5">
    <source>
        <dbReference type="ARBA" id="ARBA00022741"/>
    </source>
</evidence>
<evidence type="ECO:0000256" key="12">
    <source>
        <dbReference type="SAM" id="MobiDB-lite"/>
    </source>
</evidence>
<dbReference type="InterPro" id="IPR003820">
    <property type="entry name" value="KdpC"/>
</dbReference>
<accession>A0A5N5ECJ7</accession>
<protein>
    <recommendedName>
        <fullName evidence="11">Potassium-transporting ATPase KdpC subunit</fullName>
    </recommendedName>
    <alternativeName>
        <fullName evidence="11">ATP phosphohydrolase [potassium-transporting] C chain</fullName>
    </alternativeName>
    <alternativeName>
        <fullName evidence="11">Potassium-binding and translocating subunit C</fullName>
    </alternativeName>
    <alternativeName>
        <fullName evidence="11">Potassium-translocating ATPase C chain</fullName>
    </alternativeName>
</protein>
<evidence type="ECO:0000256" key="4">
    <source>
        <dbReference type="ARBA" id="ARBA00022692"/>
    </source>
</evidence>
<proteinExistence type="inferred from homology"/>
<keyword evidence="5 11" id="KW-0547">Nucleotide-binding</keyword>
<comment type="similarity">
    <text evidence="11">Belongs to the KdpC family.</text>
</comment>
<dbReference type="NCBIfam" id="TIGR00681">
    <property type="entry name" value="kdpC"/>
    <property type="match status" value="1"/>
</dbReference>
<evidence type="ECO:0000313" key="14">
    <source>
        <dbReference type="Proteomes" id="UP000326907"/>
    </source>
</evidence>
<dbReference type="AlphaFoldDB" id="A0A5N5ECJ7"/>
<keyword evidence="1 11" id="KW-0813">Transport</keyword>
<feature type="compositionally biased region" description="Basic and acidic residues" evidence="12">
    <location>
        <begin position="69"/>
        <end position="85"/>
    </location>
</feature>
<dbReference type="HAMAP" id="MF_00276">
    <property type="entry name" value="KdpC"/>
    <property type="match status" value="1"/>
</dbReference>
<dbReference type="NCBIfam" id="NF001454">
    <property type="entry name" value="PRK00315.1"/>
    <property type="match status" value="1"/>
</dbReference>
<feature type="transmembrane region" description="Helical" evidence="11">
    <location>
        <begin position="12"/>
        <end position="33"/>
    </location>
</feature>
<feature type="compositionally biased region" description="Polar residues" evidence="12">
    <location>
        <begin position="91"/>
        <end position="108"/>
    </location>
</feature>
<dbReference type="Proteomes" id="UP000326907">
    <property type="component" value="Unassembled WGS sequence"/>
</dbReference>
<keyword evidence="10 11" id="KW-0472">Membrane</keyword>
<evidence type="ECO:0000256" key="10">
    <source>
        <dbReference type="ARBA" id="ARBA00023136"/>
    </source>
</evidence>
<evidence type="ECO:0000256" key="7">
    <source>
        <dbReference type="ARBA" id="ARBA00022958"/>
    </source>
</evidence>
<gene>
    <name evidence="11 13" type="primary">kdpC</name>
    <name evidence="13" type="ORF">F5983_34505</name>
</gene>
<dbReference type="PANTHER" id="PTHR30042:SF2">
    <property type="entry name" value="POTASSIUM-TRANSPORTING ATPASE KDPC SUBUNIT"/>
    <property type="match status" value="1"/>
</dbReference>
<name>A0A5N5ECJ7_9ACTN</name>
<dbReference type="PANTHER" id="PTHR30042">
    <property type="entry name" value="POTASSIUM-TRANSPORTING ATPASE C CHAIN"/>
    <property type="match status" value="1"/>
</dbReference>
<dbReference type="GO" id="GO:0005886">
    <property type="term" value="C:plasma membrane"/>
    <property type="evidence" value="ECO:0007669"/>
    <property type="project" value="UniProtKB-SubCell"/>
</dbReference>
<dbReference type="EMBL" id="VYUA01000061">
    <property type="protein sequence ID" value="KAB2588067.1"/>
    <property type="molecule type" value="Genomic_DNA"/>
</dbReference>
<comment type="caution">
    <text evidence="13">The sequence shown here is derived from an EMBL/GenBank/DDBJ whole genome shotgun (WGS) entry which is preliminary data.</text>
</comment>
<keyword evidence="14" id="KW-1185">Reference proteome</keyword>
<dbReference type="GO" id="GO:0005524">
    <property type="term" value="F:ATP binding"/>
    <property type="evidence" value="ECO:0007669"/>
    <property type="project" value="UniProtKB-UniRule"/>
</dbReference>
<reference evidence="13 14" key="1">
    <citation type="submission" date="2019-09" db="EMBL/GenBank/DDBJ databases">
        <authorList>
            <person name="Liu P."/>
        </authorList>
    </citation>
    <scope>NUCLEOTIDE SEQUENCE [LARGE SCALE GENOMIC DNA]</scope>
    <source>
        <strain evidence="13 14">TRM68085</strain>
    </source>
</reference>
<evidence type="ECO:0000256" key="9">
    <source>
        <dbReference type="ARBA" id="ARBA00023065"/>
    </source>
</evidence>
<keyword evidence="7 11" id="KW-0630">Potassium</keyword>
<evidence type="ECO:0000256" key="8">
    <source>
        <dbReference type="ARBA" id="ARBA00022989"/>
    </source>
</evidence>
<evidence type="ECO:0000256" key="3">
    <source>
        <dbReference type="ARBA" id="ARBA00022538"/>
    </source>
</evidence>
<keyword evidence="2 11" id="KW-1003">Cell membrane</keyword>
<evidence type="ECO:0000313" key="13">
    <source>
        <dbReference type="EMBL" id="KAB2588067.1"/>
    </source>
</evidence>
<dbReference type="PIRSF" id="PIRSF001296">
    <property type="entry name" value="K_ATPase_KdpC"/>
    <property type="match status" value="1"/>
</dbReference>
<keyword evidence="8 11" id="KW-1133">Transmembrane helix</keyword>
<comment type="function">
    <text evidence="11">Part of the high-affinity ATP-driven potassium transport (or Kdp) system, which catalyzes the hydrolysis of ATP coupled with the electrogenic transport of potassium into the cytoplasm. This subunit acts as a catalytic chaperone that increases the ATP-binding affinity of the ATP-hydrolyzing subunit KdpB by the formation of a transient KdpB/KdpC/ATP ternary complex.</text>
</comment>
<feature type="region of interest" description="Disordered" evidence="12">
    <location>
        <begin position="62"/>
        <end position="109"/>
    </location>
</feature>
<comment type="subcellular location">
    <subcellularLocation>
        <location evidence="11">Cell membrane</location>
        <topology evidence="11">Single-pass membrane protein</topology>
    </subcellularLocation>
</comment>
<comment type="subunit">
    <text evidence="11">The system is composed of three essential subunits: KdpA, KdpB and KdpC.</text>
</comment>
<dbReference type="RefSeq" id="WP_151513769.1">
    <property type="nucleotide sequence ID" value="NZ_VYUA01000061.1"/>
</dbReference>
<keyword evidence="6 11" id="KW-0067">ATP-binding</keyword>
<keyword evidence="9 11" id="KW-0406">Ion transport</keyword>
<keyword evidence="3 11" id="KW-0633">Potassium transport</keyword>
<dbReference type="GO" id="GO:0008556">
    <property type="term" value="F:P-type potassium transmembrane transporter activity"/>
    <property type="evidence" value="ECO:0007669"/>
    <property type="project" value="InterPro"/>
</dbReference>
<organism evidence="13 14">
    <name type="scientific">Streptomyces arboris</name>
    <dbReference type="NCBI Taxonomy" id="2600619"/>
    <lineage>
        <taxon>Bacteria</taxon>
        <taxon>Bacillati</taxon>
        <taxon>Actinomycetota</taxon>
        <taxon>Actinomycetes</taxon>
        <taxon>Kitasatosporales</taxon>
        <taxon>Streptomycetaceae</taxon>
        <taxon>Streptomyces</taxon>
    </lineage>
</organism>
<sequence>MNNSVANTGRLAWAALRMLLVLTVVTGILYPLAVTGVAQGLFHDKANGSIVKVEGEEVGSELIGQTWDLPKKNPEDGNEAARPDPKWFQPRPSNSGYDPLSTGSNQLGASDPTLTELVGDTKKSVAAFNGVPESEVPKDAVTGSASAIDPHISPEYAEIQIKRVAQANGLTEHQVAKLVEDHTEGRTAGFLGQPHINVLTLNLALKDLAAR</sequence>
<evidence type="ECO:0000256" key="1">
    <source>
        <dbReference type="ARBA" id="ARBA00022448"/>
    </source>
</evidence>
<evidence type="ECO:0000256" key="6">
    <source>
        <dbReference type="ARBA" id="ARBA00022840"/>
    </source>
</evidence>
<evidence type="ECO:0000256" key="2">
    <source>
        <dbReference type="ARBA" id="ARBA00022475"/>
    </source>
</evidence>
<keyword evidence="4 11" id="KW-0812">Transmembrane</keyword>